<dbReference type="EMBL" id="QWLL01000035">
    <property type="protein sequence ID" value="RII76600.1"/>
    <property type="molecule type" value="Genomic_DNA"/>
</dbReference>
<evidence type="ECO:0008006" key="6">
    <source>
        <dbReference type="Google" id="ProtNLM"/>
    </source>
</evidence>
<keyword evidence="3" id="KW-0812">Transmembrane</keyword>
<evidence type="ECO:0000313" key="4">
    <source>
        <dbReference type="EMBL" id="RII76600.1"/>
    </source>
</evidence>
<keyword evidence="3" id="KW-0472">Membrane</keyword>
<evidence type="ECO:0000256" key="3">
    <source>
        <dbReference type="SAM" id="Phobius"/>
    </source>
</evidence>
<dbReference type="InterPro" id="IPR029016">
    <property type="entry name" value="GAF-like_dom_sf"/>
</dbReference>
<accession>A0A399M4A1</accession>
<dbReference type="Gene3D" id="3.30.450.40">
    <property type="match status" value="1"/>
</dbReference>
<evidence type="ECO:0000256" key="2">
    <source>
        <dbReference type="SAM" id="MobiDB-lite"/>
    </source>
</evidence>
<keyword evidence="3" id="KW-1133">Transmembrane helix</keyword>
<feature type="region of interest" description="Disordered" evidence="2">
    <location>
        <begin position="1"/>
        <end position="24"/>
    </location>
</feature>
<sequence length="491" mass="55319">MSNDAPSRPAPPVPELPAGHSTVSAPALPAHKDKPFLATARGSFILALTSVISASFISVCSGPILKQLGWLAHFDFEKNYTHTILATVLTFIALIVVYLREQAVNSVTADKEAELARQSDAMRADLQRQSEAMKVDLQRQSEAMQADLERQSKEMEGRLTHMPPHQFIQEYVDTQAIIGLLRQAVKNDDKVTRDKVVEHTRSMLEGILALTRLWDGVSGTNKFVAYQTNIMLVFSNDEISLDNLVLPDKPPEKSLSTQLELPFTLDEADETDEQTVDDMLDTDNLLDEGTEEDQESAQTSTGNRADEVTREVWYMHDHFFLHNQNYEVALARCSGILLLQDELTITSRPINGKAPEIQQVCLPFTLKDNFDQDYHHPNLPGAPSVAASGEPEYIHNTQFTMNRWVDDQRDEVAEINGRYRDKIRKYYRNLEHSKSILSMPIYHDGKLIGILNVSKNAENMLLNADRADQFAQFMVPICYHLGKMLALLKPS</sequence>
<gene>
    <name evidence="4" type="ORF">D0894_15670</name>
</gene>
<feature type="transmembrane region" description="Helical" evidence="3">
    <location>
        <begin position="44"/>
        <end position="65"/>
    </location>
</feature>
<feature type="coiled-coil region" evidence="1">
    <location>
        <begin position="123"/>
        <end position="154"/>
    </location>
</feature>
<evidence type="ECO:0000313" key="5">
    <source>
        <dbReference type="Proteomes" id="UP000265875"/>
    </source>
</evidence>
<feature type="transmembrane region" description="Helical" evidence="3">
    <location>
        <begin position="80"/>
        <end position="99"/>
    </location>
</feature>
<name>A0A399M4A1_9PSED</name>
<organism evidence="4 5">
    <name type="scientific">Pseudomonas monteilii</name>
    <dbReference type="NCBI Taxonomy" id="76759"/>
    <lineage>
        <taxon>Bacteria</taxon>
        <taxon>Pseudomonadati</taxon>
        <taxon>Pseudomonadota</taxon>
        <taxon>Gammaproteobacteria</taxon>
        <taxon>Pseudomonadales</taxon>
        <taxon>Pseudomonadaceae</taxon>
        <taxon>Pseudomonas</taxon>
    </lineage>
</organism>
<dbReference type="AlphaFoldDB" id="A0A399M4A1"/>
<keyword evidence="1" id="KW-0175">Coiled coil</keyword>
<dbReference type="RefSeq" id="WP_119370479.1">
    <property type="nucleotide sequence ID" value="NZ_QWLL01000035.1"/>
</dbReference>
<comment type="caution">
    <text evidence="4">The sequence shown here is derived from an EMBL/GenBank/DDBJ whole genome shotgun (WGS) entry which is preliminary data.</text>
</comment>
<protein>
    <recommendedName>
        <fullName evidence="6">GAF domain-containing protein</fullName>
    </recommendedName>
</protein>
<dbReference type="Proteomes" id="UP000265875">
    <property type="component" value="Unassembled WGS sequence"/>
</dbReference>
<reference evidence="4 5" key="1">
    <citation type="submission" date="2018-08" db="EMBL/GenBank/DDBJ databases">
        <title>Draft genome sequence of the cyanotroph, Pseudomonas monteilii BCN3.</title>
        <authorList>
            <person name="Jones L.B."/>
            <person name="Kunz D.A."/>
        </authorList>
    </citation>
    <scope>NUCLEOTIDE SEQUENCE [LARGE SCALE GENOMIC DNA]</scope>
    <source>
        <strain evidence="4 5">BCN3</strain>
    </source>
</reference>
<proteinExistence type="predicted"/>
<evidence type="ECO:0000256" key="1">
    <source>
        <dbReference type="SAM" id="Coils"/>
    </source>
</evidence>